<dbReference type="GO" id="GO:0031085">
    <property type="term" value="C:BLOC-3 complex"/>
    <property type="evidence" value="ECO:0007669"/>
    <property type="project" value="TreeGrafter"/>
</dbReference>
<keyword evidence="6" id="KW-1185">Reference proteome</keyword>
<dbReference type="InterPro" id="IPR011012">
    <property type="entry name" value="Longin-like_dom_sf"/>
</dbReference>
<dbReference type="InterPro" id="IPR036365">
    <property type="entry name" value="PGBD-like_sf"/>
</dbReference>
<protein>
    <recommendedName>
        <fullName evidence="7">Peptidoglycan binding-like domain-containing protein</fullName>
    </recommendedName>
</protein>
<feature type="compositionally biased region" description="Low complexity" evidence="1">
    <location>
        <begin position="418"/>
        <end position="431"/>
    </location>
</feature>
<evidence type="ECO:0000259" key="2">
    <source>
        <dbReference type="Pfam" id="PF01471"/>
    </source>
</evidence>
<dbReference type="GO" id="GO:0005085">
    <property type="term" value="F:guanyl-nucleotide exchange factor activity"/>
    <property type="evidence" value="ECO:0007669"/>
    <property type="project" value="TreeGrafter"/>
</dbReference>
<dbReference type="InterPro" id="IPR043972">
    <property type="entry name" value="FUZ/MON1/HPS1_longin_1"/>
</dbReference>
<dbReference type="STRING" id="361077.A0A151ZF80"/>
<accession>A0A151ZF80</accession>
<feature type="region of interest" description="Disordered" evidence="1">
    <location>
        <begin position="408"/>
        <end position="436"/>
    </location>
</feature>
<evidence type="ECO:0000256" key="1">
    <source>
        <dbReference type="SAM" id="MobiDB-lite"/>
    </source>
</evidence>
<dbReference type="Gene3D" id="1.10.101.10">
    <property type="entry name" value="PGBD-like superfamily/PGBD"/>
    <property type="match status" value="1"/>
</dbReference>
<sequence>MKCLLVIDSEKDEALYSEYESGIIGPQIKSIINFIKYNIGEKPFFLQAGKHKFVFQYTEHIWFILVSDDDDSELLLRKRLHLLNTLFIMILGDVLILKKASSFNSMYQLKKKMSQISATVNSMFDESQSVMVQAYESLEVNDGLRKKCNKQLNEILNSLPNANGALLFVGTKLLEAKYKSKQLNHFDIFLLSIYIQIQLHPRTIEKVQRPNTLDQNEEMMGMEEEMSSSSSNNNINNLEQQSNISMEFSEIEEDVYHTASEDFDEKEPLSFLSSKYLDQFLGINSTILTPNESNNNNNSFGESAQKRSKHQMIMESLKNGLTINCTGNAVALINYCLYWTGKLYPDEYHQSRDVYSHNTESAVKKFQEDFHLPITGNADCTTIKQILLSFKNSAPLKSKRNSSGSFIDISLGDDKSKPPSLSSTVSSNSSSLGGGVKGGVGKGMANSLNLNGLQIGGGGKEQQGEYTCAPSTFQRISLRMGNNQSSVMAFCAEVSKNIFLVILNKDNDKSQLDLPLLENSKKNINENICKIYHNFLILKESMNSVISISHIPGLVHFLLIDRANHRLRAPTISPLFGRDVHSNQANHQEMINFLKKKIWTMYSYTSQQLYRGYNYMIWNDNEFQYSYRLWVADDEDNEHKIEQPLTHNLRQTRHNPKSFYSELLKKNFPNSNKMKCYELLVVYVGILPVSMVAKNDKALNSLLFEKEDE</sequence>
<dbReference type="InterPro" id="IPR036366">
    <property type="entry name" value="PGBDSf"/>
</dbReference>
<dbReference type="InParanoid" id="A0A151ZF80"/>
<name>A0A151ZF80_TIELA</name>
<feature type="domain" description="FUZ/MON1/HPS1 third Longin" evidence="4">
    <location>
        <begin position="553"/>
        <end position="695"/>
    </location>
</feature>
<reference evidence="5 6" key="1">
    <citation type="submission" date="2015-12" db="EMBL/GenBank/DDBJ databases">
        <title>Dictyostelia acquired genes for synthesis and detection of signals that induce cell-type specialization by lateral gene transfer from prokaryotes.</title>
        <authorList>
            <person name="Gloeckner G."/>
            <person name="Schaap P."/>
        </authorList>
    </citation>
    <scope>NUCLEOTIDE SEQUENCE [LARGE SCALE GENOMIC DNA]</scope>
    <source>
        <strain evidence="5 6">TK</strain>
    </source>
</reference>
<dbReference type="InterPro" id="IPR043970">
    <property type="entry name" value="FUZ/MON1/HPS1_longin_3"/>
</dbReference>
<dbReference type="Pfam" id="PF19036">
    <property type="entry name" value="Fuz_longin_1"/>
    <property type="match status" value="1"/>
</dbReference>
<evidence type="ECO:0000259" key="4">
    <source>
        <dbReference type="Pfam" id="PF19038"/>
    </source>
</evidence>
<dbReference type="InterPro" id="IPR026053">
    <property type="entry name" value="HPS1"/>
</dbReference>
<dbReference type="SUPFAM" id="SSF47090">
    <property type="entry name" value="PGBD-like"/>
    <property type="match status" value="1"/>
</dbReference>
<organism evidence="5 6">
    <name type="scientific">Tieghemostelium lacteum</name>
    <name type="common">Slime mold</name>
    <name type="synonym">Dictyostelium lacteum</name>
    <dbReference type="NCBI Taxonomy" id="361077"/>
    <lineage>
        <taxon>Eukaryota</taxon>
        <taxon>Amoebozoa</taxon>
        <taxon>Evosea</taxon>
        <taxon>Eumycetozoa</taxon>
        <taxon>Dictyostelia</taxon>
        <taxon>Dictyosteliales</taxon>
        <taxon>Raperosteliaceae</taxon>
        <taxon>Tieghemostelium</taxon>
    </lineage>
</organism>
<dbReference type="OMA" id="MKCYELL"/>
<feature type="domain" description="FUZ/MON1/HPS1 first Longin" evidence="3">
    <location>
        <begin position="30"/>
        <end position="117"/>
    </location>
</feature>
<comment type="caution">
    <text evidence="5">The sequence shown here is derived from an EMBL/GenBank/DDBJ whole genome shotgun (WGS) entry which is preliminary data.</text>
</comment>
<proteinExistence type="predicted"/>
<dbReference type="Pfam" id="PF19038">
    <property type="entry name" value="Fuz_longin_3"/>
    <property type="match status" value="1"/>
</dbReference>
<dbReference type="Proteomes" id="UP000076078">
    <property type="component" value="Unassembled WGS sequence"/>
</dbReference>
<gene>
    <name evidence="5" type="ORF">DLAC_06619</name>
</gene>
<evidence type="ECO:0008006" key="7">
    <source>
        <dbReference type="Google" id="ProtNLM"/>
    </source>
</evidence>
<dbReference type="AlphaFoldDB" id="A0A151ZF80"/>
<dbReference type="OrthoDB" id="18426at2759"/>
<evidence type="ECO:0000259" key="3">
    <source>
        <dbReference type="Pfam" id="PF19036"/>
    </source>
</evidence>
<dbReference type="InterPro" id="IPR002477">
    <property type="entry name" value="Peptidoglycan-bd-like"/>
</dbReference>
<feature type="domain" description="Peptidoglycan binding-like" evidence="2">
    <location>
        <begin position="350"/>
        <end position="385"/>
    </location>
</feature>
<dbReference type="SUPFAM" id="SSF64356">
    <property type="entry name" value="SNARE-like"/>
    <property type="match status" value="1"/>
</dbReference>
<evidence type="ECO:0000313" key="6">
    <source>
        <dbReference type="Proteomes" id="UP000076078"/>
    </source>
</evidence>
<evidence type="ECO:0000313" key="5">
    <source>
        <dbReference type="EMBL" id="KYQ92623.1"/>
    </source>
</evidence>
<dbReference type="Pfam" id="PF01471">
    <property type="entry name" value="PG_binding_1"/>
    <property type="match status" value="1"/>
</dbReference>
<dbReference type="PANTHER" id="PTHR12761">
    <property type="entry name" value="HERMANSKY-PUDLAK SYNDROME PROTEIN 1"/>
    <property type="match status" value="1"/>
</dbReference>
<dbReference type="GO" id="GO:0016192">
    <property type="term" value="P:vesicle-mediated transport"/>
    <property type="evidence" value="ECO:0007669"/>
    <property type="project" value="InterPro"/>
</dbReference>
<dbReference type="EMBL" id="LODT01000029">
    <property type="protein sequence ID" value="KYQ92623.1"/>
    <property type="molecule type" value="Genomic_DNA"/>
</dbReference>
<dbReference type="PANTHER" id="PTHR12761:SF1">
    <property type="entry name" value="BLOC-3 COMPLEX MEMBER HPS1"/>
    <property type="match status" value="1"/>
</dbReference>